<evidence type="ECO:0000313" key="6">
    <source>
        <dbReference type="Proteomes" id="UP000297792"/>
    </source>
</evidence>
<keyword evidence="4" id="KW-0788">Thiol protease</keyword>
<evidence type="ECO:0000313" key="5">
    <source>
        <dbReference type="EMBL" id="TGB43802.1"/>
    </source>
</evidence>
<sequence>MPSMPHGRPLCWDRRTLLRTGILAAAALAAMGTPLAHAEPNAGQWDPTLPNLLSAGAPGDPVAIANASLQASAFAAQTTFDMGRKFLGSLGLAPADTGADTVVRGNRVYGRQAVEYVIRRAGTQLGVPYSWGGGSLTGPSRGVDSGASTVGFDCSGLTRYAFAGVGVLLPRYSGDQYTAGRHLPPSQAKRGDLLFWGPGGGQHEALYLGGGQMLEAQQTGVPIKISPVRTSGMTPYVTRIIEY</sequence>
<dbReference type="GO" id="GO:0008234">
    <property type="term" value="F:cysteine-type peptidase activity"/>
    <property type="evidence" value="ECO:0007669"/>
    <property type="project" value="UniProtKB-KW"/>
</dbReference>
<dbReference type="SUPFAM" id="SSF54001">
    <property type="entry name" value="Cysteine proteinases"/>
    <property type="match status" value="1"/>
</dbReference>
<dbReference type="InterPro" id="IPR000064">
    <property type="entry name" value="NLP_P60_dom"/>
</dbReference>
<evidence type="ECO:0000256" key="1">
    <source>
        <dbReference type="ARBA" id="ARBA00007074"/>
    </source>
</evidence>
<reference evidence="5 6" key="1">
    <citation type="submission" date="2018-12" db="EMBL/GenBank/DDBJ databases">
        <title>Draft genome sequences of Mycolicibacterium peregrinum isolated from a pig with lymphadenitis and from soil on the same Japanese pig farm.</title>
        <authorList>
            <person name="Komatsu T."/>
            <person name="Ohya K."/>
            <person name="Sawai K."/>
            <person name="Odoi J.O."/>
            <person name="Otsu K."/>
            <person name="Ota A."/>
            <person name="Ito T."/>
            <person name="Kawai M."/>
            <person name="Maruyama F."/>
        </authorList>
    </citation>
    <scope>NUCLEOTIDE SEQUENCE [LARGE SCALE GENOMIC DNA]</scope>
    <source>
        <strain evidence="5 6">138</strain>
    </source>
</reference>
<keyword evidence="2" id="KW-0645">Protease</keyword>
<organism evidence="5 6">
    <name type="scientific">Mycolicibacterium peregrinum</name>
    <name type="common">Mycobacterium peregrinum</name>
    <dbReference type="NCBI Taxonomy" id="43304"/>
    <lineage>
        <taxon>Bacteria</taxon>
        <taxon>Bacillati</taxon>
        <taxon>Actinomycetota</taxon>
        <taxon>Actinomycetes</taxon>
        <taxon>Mycobacteriales</taxon>
        <taxon>Mycobacteriaceae</taxon>
        <taxon>Mycolicibacterium</taxon>
    </lineage>
</organism>
<proteinExistence type="inferred from homology"/>
<dbReference type="GO" id="GO:0006508">
    <property type="term" value="P:proteolysis"/>
    <property type="evidence" value="ECO:0007669"/>
    <property type="project" value="UniProtKB-KW"/>
</dbReference>
<dbReference type="Proteomes" id="UP000297792">
    <property type="component" value="Unassembled WGS sequence"/>
</dbReference>
<evidence type="ECO:0000256" key="4">
    <source>
        <dbReference type="ARBA" id="ARBA00022807"/>
    </source>
</evidence>
<dbReference type="InterPro" id="IPR049729">
    <property type="entry name" value="RipB"/>
</dbReference>
<protein>
    <submittedName>
        <fullName evidence="5">NlpC/P60 family protein</fullName>
    </submittedName>
</protein>
<dbReference type="PANTHER" id="PTHR47359:SF3">
    <property type="entry name" value="NLP_P60 DOMAIN-CONTAINING PROTEIN-RELATED"/>
    <property type="match status" value="1"/>
</dbReference>
<dbReference type="PROSITE" id="PS51935">
    <property type="entry name" value="NLPC_P60"/>
    <property type="match status" value="1"/>
</dbReference>
<evidence type="ECO:0000256" key="3">
    <source>
        <dbReference type="ARBA" id="ARBA00022801"/>
    </source>
</evidence>
<dbReference type="Pfam" id="PF00877">
    <property type="entry name" value="NLPC_P60"/>
    <property type="match status" value="1"/>
</dbReference>
<dbReference type="InterPro" id="IPR006311">
    <property type="entry name" value="TAT_signal"/>
</dbReference>
<dbReference type="EMBL" id="RWKA01000005">
    <property type="protein sequence ID" value="TGB43802.1"/>
    <property type="molecule type" value="Genomic_DNA"/>
</dbReference>
<comment type="caution">
    <text evidence="5">The sequence shown here is derived from an EMBL/GenBank/DDBJ whole genome shotgun (WGS) entry which is preliminary data.</text>
</comment>
<evidence type="ECO:0000256" key="2">
    <source>
        <dbReference type="ARBA" id="ARBA00022670"/>
    </source>
</evidence>
<gene>
    <name evidence="5" type="ORF">EJD98_10995</name>
</gene>
<dbReference type="PANTHER" id="PTHR47359">
    <property type="entry name" value="PEPTIDOGLYCAN DL-ENDOPEPTIDASE CWLO"/>
    <property type="match status" value="1"/>
</dbReference>
<dbReference type="PROSITE" id="PS51318">
    <property type="entry name" value="TAT"/>
    <property type="match status" value="1"/>
</dbReference>
<dbReference type="InterPro" id="IPR051794">
    <property type="entry name" value="PG_Endopeptidase_C40"/>
</dbReference>
<dbReference type="Gene3D" id="3.90.1720.10">
    <property type="entry name" value="endopeptidase domain like (from Nostoc punctiforme)"/>
    <property type="match status" value="1"/>
</dbReference>
<keyword evidence="6" id="KW-1185">Reference proteome</keyword>
<dbReference type="NCBIfam" id="NF033742">
    <property type="entry name" value="NlpC_p60_RipB"/>
    <property type="match status" value="1"/>
</dbReference>
<dbReference type="InterPro" id="IPR038765">
    <property type="entry name" value="Papain-like_cys_pep_sf"/>
</dbReference>
<accession>A0A4Z0HU29</accession>
<keyword evidence="3" id="KW-0378">Hydrolase</keyword>
<dbReference type="AlphaFoldDB" id="A0A4Z0HU29"/>
<name>A0A4Z0HU29_MYCPR</name>
<comment type="similarity">
    <text evidence="1">Belongs to the peptidase C40 family.</text>
</comment>